<keyword evidence="6" id="KW-0067">ATP-binding</keyword>
<dbReference type="Proteomes" id="UP000197007">
    <property type="component" value="Chromosome"/>
</dbReference>
<feature type="transmembrane region" description="Helical" evidence="9">
    <location>
        <begin position="167"/>
        <end position="185"/>
    </location>
</feature>
<dbReference type="PROSITE" id="PS00211">
    <property type="entry name" value="ABC_TRANSPORTER_1"/>
    <property type="match status" value="1"/>
</dbReference>
<dbReference type="Pfam" id="PF00664">
    <property type="entry name" value="ABC_membrane"/>
    <property type="match status" value="1"/>
</dbReference>
<dbReference type="PROSITE" id="PS50929">
    <property type="entry name" value="ABC_TM1F"/>
    <property type="match status" value="1"/>
</dbReference>
<dbReference type="GO" id="GO:0016887">
    <property type="term" value="F:ATP hydrolysis activity"/>
    <property type="evidence" value="ECO:0007669"/>
    <property type="project" value="InterPro"/>
</dbReference>
<keyword evidence="5" id="KW-0547">Nucleotide-binding</keyword>
<evidence type="ECO:0000256" key="7">
    <source>
        <dbReference type="ARBA" id="ARBA00022989"/>
    </source>
</evidence>
<evidence type="ECO:0000256" key="8">
    <source>
        <dbReference type="ARBA" id="ARBA00023136"/>
    </source>
</evidence>
<evidence type="ECO:0000256" key="5">
    <source>
        <dbReference type="ARBA" id="ARBA00022741"/>
    </source>
</evidence>
<feature type="transmembrane region" description="Helical" evidence="9">
    <location>
        <begin position="64"/>
        <end position="84"/>
    </location>
</feature>
<keyword evidence="8 9" id="KW-0472">Membrane</keyword>
<evidence type="ECO:0000256" key="4">
    <source>
        <dbReference type="ARBA" id="ARBA00022692"/>
    </source>
</evidence>
<evidence type="ECO:0000313" key="13">
    <source>
        <dbReference type="Proteomes" id="UP000197007"/>
    </source>
</evidence>
<proteinExistence type="predicted"/>
<dbReference type="InterPro" id="IPR039421">
    <property type="entry name" value="Type_1_exporter"/>
</dbReference>
<comment type="subcellular location">
    <subcellularLocation>
        <location evidence="1">Cell membrane</location>
        <topology evidence="1">Multi-pass membrane protein</topology>
    </subcellularLocation>
</comment>
<gene>
    <name evidence="12" type="ORF">CBG49_08105</name>
</gene>
<dbReference type="SUPFAM" id="SSF52540">
    <property type="entry name" value="P-loop containing nucleoside triphosphate hydrolases"/>
    <property type="match status" value="1"/>
</dbReference>
<feature type="transmembrane region" description="Helical" evidence="9">
    <location>
        <begin position="290"/>
        <end position="309"/>
    </location>
</feature>
<dbReference type="GO" id="GO:0015421">
    <property type="term" value="F:ABC-type oligopeptide transporter activity"/>
    <property type="evidence" value="ECO:0007669"/>
    <property type="project" value="TreeGrafter"/>
</dbReference>
<dbReference type="FunFam" id="3.40.50.300:FF:000221">
    <property type="entry name" value="Multidrug ABC transporter ATP-binding protein"/>
    <property type="match status" value="1"/>
</dbReference>
<accession>A0A1Z4BP13</accession>
<dbReference type="InterPro" id="IPR017871">
    <property type="entry name" value="ABC_transporter-like_CS"/>
</dbReference>
<dbReference type="Gene3D" id="3.40.50.300">
    <property type="entry name" value="P-loop containing nucleotide triphosphate hydrolases"/>
    <property type="match status" value="1"/>
</dbReference>
<protein>
    <submittedName>
        <fullName evidence="12">ABC transporter</fullName>
    </submittedName>
</protein>
<dbReference type="PANTHER" id="PTHR43394:SF1">
    <property type="entry name" value="ATP-BINDING CASSETTE SUB-FAMILY B MEMBER 10, MITOCHONDRIAL"/>
    <property type="match status" value="1"/>
</dbReference>
<dbReference type="InterPro" id="IPR003439">
    <property type="entry name" value="ABC_transporter-like_ATP-bd"/>
</dbReference>
<evidence type="ECO:0000259" key="11">
    <source>
        <dbReference type="PROSITE" id="PS50929"/>
    </source>
</evidence>
<dbReference type="PROSITE" id="PS50893">
    <property type="entry name" value="ABC_TRANSPORTER_2"/>
    <property type="match status" value="1"/>
</dbReference>
<feature type="domain" description="ABC transmembrane type-1" evidence="11">
    <location>
        <begin position="19"/>
        <end position="311"/>
    </location>
</feature>
<dbReference type="AlphaFoldDB" id="A0A1Z4BP13"/>
<evidence type="ECO:0000256" key="3">
    <source>
        <dbReference type="ARBA" id="ARBA00022475"/>
    </source>
</evidence>
<dbReference type="InterPro" id="IPR036640">
    <property type="entry name" value="ABC1_TM_sf"/>
</dbReference>
<keyword evidence="4 9" id="KW-0812">Transmembrane</keyword>
<dbReference type="KEGG" id="capn:CBG49_08105"/>
<dbReference type="Gene3D" id="1.20.1560.10">
    <property type="entry name" value="ABC transporter type 1, transmembrane domain"/>
    <property type="match status" value="1"/>
</dbReference>
<sequence>MAHLRHIRKYFYKYKYHLLLGILITIVSRVFSLFMPRYVKNSIAAIEDFAKSANKDASQMTSLLIEYALIIIGTTIISAVLMFFMRQLIINVSRYIEYDMKNEIFKKYEQLSLSFYKRNRVGDLMNRISEDVSKVRMYAGPAIMYSVQTITLFACVIPLMFIISPKLTIYTLIPLPILSLLIYKMSKKINIETMKVQAYLSDLSTFSQETFSGIGVIKSYNNEAATDTQLAVLAEDGRQKNIKLAKIQAFFIPTMILMIGLSLIFVIFIGGKLYYTGEIQSIGVIVEFSIYVMMLTWPVATVGWVSSIVQQAEASQKRINEFLSEVPQIRNQVGELTPIKGDITFDKVFFRYEDTGIEALKDVSFHIEAGQTVAVIGKTGSGKTTLLDLIARMYDANQGEVLIGGKPVRELNLHSLRRAISVVPQENFLFSDTIRNNLRFGNKNATEEQIIQACQKAVVHNNITEFTHQYDSVLGERGVSLSGGQRQRVAIARALLKEAEIYLLDDCLSAVDTDTEEKILTNLRDTLKGKTVIIVSHRVSITKYVDKILMLDKGKLVEQGTKDELLLQNGVFKAFYDTQTI</sequence>
<feature type="transmembrane region" description="Helical" evidence="9">
    <location>
        <begin position="249"/>
        <end position="270"/>
    </location>
</feature>
<dbReference type="InterPro" id="IPR027417">
    <property type="entry name" value="P-loop_NTPase"/>
</dbReference>
<feature type="domain" description="ABC transporter" evidence="10">
    <location>
        <begin position="343"/>
        <end position="578"/>
    </location>
</feature>
<keyword evidence="13" id="KW-1185">Reference proteome</keyword>
<dbReference type="EMBL" id="CP022022">
    <property type="protein sequence ID" value="ASF43039.1"/>
    <property type="molecule type" value="Genomic_DNA"/>
</dbReference>
<dbReference type="PANTHER" id="PTHR43394">
    <property type="entry name" value="ATP-DEPENDENT PERMEASE MDL1, MITOCHONDRIAL"/>
    <property type="match status" value="1"/>
</dbReference>
<dbReference type="Pfam" id="PF00005">
    <property type="entry name" value="ABC_tran"/>
    <property type="match status" value="1"/>
</dbReference>
<organism evidence="12 13">
    <name type="scientific">Capnocytophaga endodontalis</name>
    <dbReference type="NCBI Taxonomy" id="2708117"/>
    <lineage>
        <taxon>Bacteria</taxon>
        <taxon>Pseudomonadati</taxon>
        <taxon>Bacteroidota</taxon>
        <taxon>Flavobacteriia</taxon>
        <taxon>Flavobacteriales</taxon>
        <taxon>Flavobacteriaceae</taxon>
        <taxon>Capnocytophaga</taxon>
    </lineage>
</organism>
<evidence type="ECO:0000313" key="12">
    <source>
        <dbReference type="EMBL" id="ASF43039.1"/>
    </source>
</evidence>
<keyword evidence="2" id="KW-0813">Transport</keyword>
<evidence type="ECO:0000256" key="1">
    <source>
        <dbReference type="ARBA" id="ARBA00004651"/>
    </source>
</evidence>
<dbReference type="InterPro" id="IPR003593">
    <property type="entry name" value="AAA+_ATPase"/>
</dbReference>
<dbReference type="CDD" id="cd18541">
    <property type="entry name" value="ABC_6TM_TmrB_like"/>
    <property type="match status" value="1"/>
</dbReference>
<dbReference type="SMART" id="SM00382">
    <property type="entry name" value="AAA"/>
    <property type="match status" value="1"/>
</dbReference>
<evidence type="ECO:0000259" key="10">
    <source>
        <dbReference type="PROSITE" id="PS50893"/>
    </source>
</evidence>
<keyword evidence="3" id="KW-1003">Cell membrane</keyword>
<reference evidence="13" key="1">
    <citation type="submission" date="2017-06" db="EMBL/GenBank/DDBJ databases">
        <title>Complete genome sequence of Capnocytophaga sp. KCOM 1579 (=ChDC OS43) isolated from a human refractory periapical abscess lesion.</title>
        <authorList>
            <person name="Kook J.-K."/>
            <person name="Park S.-N."/>
            <person name="Lim Y.K."/>
            <person name="Roh H."/>
        </authorList>
    </citation>
    <scope>NUCLEOTIDE SEQUENCE [LARGE SCALE GENOMIC DNA]</scope>
    <source>
        <strain evidence="13">ChDC OS43</strain>
    </source>
</reference>
<dbReference type="InterPro" id="IPR011527">
    <property type="entry name" value="ABC1_TM_dom"/>
</dbReference>
<dbReference type="GO" id="GO:0005886">
    <property type="term" value="C:plasma membrane"/>
    <property type="evidence" value="ECO:0007669"/>
    <property type="project" value="UniProtKB-SubCell"/>
</dbReference>
<evidence type="ECO:0000256" key="9">
    <source>
        <dbReference type="SAM" id="Phobius"/>
    </source>
</evidence>
<name>A0A1Z4BP13_9FLAO</name>
<dbReference type="SUPFAM" id="SSF90123">
    <property type="entry name" value="ABC transporter transmembrane region"/>
    <property type="match status" value="1"/>
</dbReference>
<evidence type="ECO:0000256" key="2">
    <source>
        <dbReference type="ARBA" id="ARBA00022448"/>
    </source>
</evidence>
<dbReference type="GO" id="GO:0005524">
    <property type="term" value="F:ATP binding"/>
    <property type="evidence" value="ECO:0007669"/>
    <property type="project" value="UniProtKB-KW"/>
</dbReference>
<keyword evidence="7 9" id="KW-1133">Transmembrane helix</keyword>
<feature type="transmembrane region" description="Helical" evidence="9">
    <location>
        <begin position="16"/>
        <end position="35"/>
    </location>
</feature>
<feature type="transmembrane region" description="Helical" evidence="9">
    <location>
        <begin position="142"/>
        <end position="161"/>
    </location>
</feature>
<evidence type="ECO:0000256" key="6">
    <source>
        <dbReference type="ARBA" id="ARBA00022840"/>
    </source>
</evidence>